<protein>
    <recommendedName>
        <fullName evidence="10">ABC3 transporter permease protein domain-containing protein</fullName>
    </recommendedName>
</protein>
<comment type="caution">
    <text evidence="9">The sequence shown here is derived from an EMBL/GenBank/DDBJ whole genome shotgun (WGS) entry which is preliminary data.</text>
</comment>
<evidence type="ECO:0000256" key="6">
    <source>
        <dbReference type="SAM" id="Phobius"/>
    </source>
</evidence>
<keyword evidence="4 6" id="KW-1133">Transmembrane helix</keyword>
<keyword evidence="2" id="KW-1003">Cell membrane</keyword>
<dbReference type="PANTHER" id="PTHR30572:SF18">
    <property type="entry name" value="ABC-TYPE MACROLIDE FAMILY EXPORT SYSTEM PERMEASE COMPONENT 2"/>
    <property type="match status" value="1"/>
</dbReference>
<evidence type="ECO:0000256" key="5">
    <source>
        <dbReference type="ARBA" id="ARBA00023136"/>
    </source>
</evidence>
<evidence type="ECO:0000256" key="2">
    <source>
        <dbReference type="ARBA" id="ARBA00022475"/>
    </source>
</evidence>
<feature type="transmembrane region" description="Helical" evidence="6">
    <location>
        <begin position="21"/>
        <end position="41"/>
    </location>
</feature>
<dbReference type="AlphaFoldDB" id="A0A0F9VIH3"/>
<dbReference type="InterPro" id="IPR003838">
    <property type="entry name" value="ABC3_permease_C"/>
</dbReference>
<dbReference type="Pfam" id="PF02687">
    <property type="entry name" value="FtsX"/>
    <property type="match status" value="2"/>
</dbReference>
<dbReference type="Pfam" id="PF12704">
    <property type="entry name" value="MacB_PCD"/>
    <property type="match status" value="2"/>
</dbReference>
<feature type="domain" description="MacB-like periplasmic core" evidence="8">
    <location>
        <begin position="456"/>
        <end position="667"/>
    </location>
</feature>
<name>A0A0F9VIH3_9ZZZZ</name>
<feature type="transmembrane region" description="Helical" evidence="6">
    <location>
        <begin position="701"/>
        <end position="725"/>
    </location>
</feature>
<organism evidence="9">
    <name type="scientific">marine sediment metagenome</name>
    <dbReference type="NCBI Taxonomy" id="412755"/>
    <lineage>
        <taxon>unclassified sequences</taxon>
        <taxon>metagenomes</taxon>
        <taxon>ecological metagenomes</taxon>
    </lineage>
</organism>
<feature type="domain" description="ABC3 transporter permease C-terminal" evidence="7">
    <location>
        <begin position="311"/>
        <end position="425"/>
    </location>
</feature>
<dbReference type="EMBL" id="LAZR01000021">
    <property type="protein sequence ID" value="KKO04901.1"/>
    <property type="molecule type" value="Genomic_DNA"/>
</dbReference>
<evidence type="ECO:0008006" key="10">
    <source>
        <dbReference type="Google" id="ProtNLM"/>
    </source>
</evidence>
<evidence type="ECO:0000259" key="7">
    <source>
        <dbReference type="Pfam" id="PF02687"/>
    </source>
</evidence>
<dbReference type="GO" id="GO:0005886">
    <property type="term" value="C:plasma membrane"/>
    <property type="evidence" value="ECO:0007669"/>
    <property type="project" value="UniProtKB-SubCell"/>
</dbReference>
<dbReference type="InterPro" id="IPR025857">
    <property type="entry name" value="MacB_PCD"/>
</dbReference>
<comment type="subcellular location">
    <subcellularLocation>
        <location evidence="1">Cell membrane</location>
        <topology evidence="1">Multi-pass membrane protein</topology>
    </subcellularLocation>
</comment>
<evidence type="ECO:0000259" key="8">
    <source>
        <dbReference type="Pfam" id="PF12704"/>
    </source>
</evidence>
<dbReference type="PANTHER" id="PTHR30572">
    <property type="entry name" value="MEMBRANE COMPONENT OF TRANSPORTER-RELATED"/>
    <property type="match status" value="1"/>
</dbReference>
<keyword evidence="3 6" id="KW-0812">Transmembrane</keyword>
<accession>A0A0F9VIH3</accession>
<feature type="domain" description="ABC3 transporter permease C-terminal" evidence="7">
    <location>
        <begin position="704"/>
        <end position="817"/>
    </location>
</feature>
<feature type="transmembrane region" description="Helical" evidence="6">
    <location>
        <begin position="360"/>
        <end position="379"/>
    </location>
</feature>
<keyword evidence="5 6" id="KW-0472">Membrane</keyword>
<evidence type="ECO:0000313" key="9">
    <source>
        <dbReference type="EMBL" id="KKO04901.1"/>
    </source>
</evidence>
<reference evidence="9" key="1">
    <citation type="journal article" date="2015" name="Nature">
        <title>Complex archaea that bridge the gap between prokaryotes and eukaryotes.</title>
        <authorList>
            <person name="Spang A."/>
            <person name="Saw J.H."/>
            <person name="Jorgensen S.L."/>
            <person name="Zaremba-Niedzwiedzka K."/>
            <person name="Martijn J."/>
            <person name="Lind A.E."/>
            <person name="van Eijk R."/>
            <person name="Schleper C."/>
            <person name="Guy L."/>
            <person name="Ettema T.J."/>
        </authorList>
    </citation>
    <scope>NUCLEOTIDE SEQUENCE</scope>
</reference>
<dbReference type="InterPro" id="IPR050250">
    <property type="entry name" value="Macrolide_Exporter_MacB"/>
</dbReference>
<proteinExistence type="predicted"/>
<feature type="transmembrane region" description="Helical" evidence="6">
    <location>
        <begin position="737"/>
        <end position="765"/>
    </location>
</feature>
<evidence type="ECO:0000256" key="4">
    <source>
        <dbReference type="ARBA" id="ARBA00022989"/>
    </source>
</evidence>
<feature type="transmembrane region" description="Helical" evidence="6">
    <location>
        <begin position="785"/>
        <end position="807"/>
    </location>
</feature>
<feature type="transmembrane region" description="Helical" evidence="6">
    <location>
        <begin position="306"/>
        <end position="327"/>
    </location>
</feature>
<feature type="transmembrane region" description="Helical" evidence="6">
    <location>
        <begin position="445"/>
        <end position="470"/>
    </location>
</feature>
<evidence type="ECO:0000256" key="1">
    <source>
        <dbReference type="ARBA" id="ARBA00004651"/>
    </source>
</evidence>
<evidence type="ECO:0000256" key="3">
    <source>
        <dbReference type="ARBA" id="ARBA00022692"/>
    </source>
</evidence>
<sequence>MFKNHFKVAFRNSLRHKSNSIINIAGLAIGLTCVILIALFVTDELKYDRFFKNADQIYRVNINGKMGGGEFHAGYTPPPAGLTLTENFPEIESYTRIYRPGVDILEFEGNNVKKTFNEKNIYAVDANFLDVFSYPLLKGNPKSCFEETNSIVLTNSIAKKYFGDVDPMGKILFYGKQRKPLKVTGVLKDMTTLPVSVKFDFLIPVKNIESVTRFNWSWVWLQMATYVKLTDKAAENPNTLNHLETQFPEMVKVHAANAFDRIGQPFDEFLENGNKWDFHLQALTDIHLHSGEIESSITEQNDIQNLYIFGIIAFFIIVLACVNFVNLSTAQASKRAKEIGIRKVLGSYRGQLIKQFLSEAIFYTIVSTILAVVMVWVLLPLFNQWSGKTFLFQAIFRDGIWLFILGLSVITAILAGIYPAVYLTSFKLVNVLKGDTSLLNKKGGVLRNGLVVFQFTIAIIMVIATSIVYLQLNYTQNKDLGYDKDNLVVLQNTEILEGSEETFRQELEALTEVESATISSGMLTRGNFGDFYVPETSSVEDNIAKDISLQSYLVDEYFISTLNLNLIEGRGFNNKFNDSLSVVINEATAKQIGWKNPIGNTIRYPGGKMESYKVVGVLKDFNLESLHSHIEPFALFSNKSESYDTGVSYITLKIKSDNTGEILEAIENKWNAYQSGIPFEYSFLDDDLNTAYIADKRQANLFGIFSFLTIFIACMGLLGLISFVAQQKTKEIGIRKVLGASILEIVQLLAIDFVKLIFIALLIATPFAWFYMHKWLQGFAYKIEIPWWVFIFSGVMALGIAMVTMGFQAIKAAIANPVKSLRTE</sequence>
<feature type="domain" description="MacB-like periplasmic core" evidence="8">
    <location>
        <begin position="20"/>
        <end position="234"/>
    </location>
</feature>
<feature type="transmembrane region" description="Helical" evidence="6">
    <location>
        <begin position="399"/>
        <end position="424"/>
    </location>
</feature>
<gene>
    <name evidence="9" type="ORF">LCGC14_0082130</name>
</gene>
<dbReference type="GO" id="GO:0022857">
    <property type="term" value="F:transmembrane transporter activity"/>
    <property type="evidence" value="ECO:0007669"/>
    <property type="project" value="TreeGrafter"/>
</dbReference>